<protein>
    <recommendedName>
        <fullName evidence="2">VTT domain-containing protein</fullName>
    </recommendedName>
</protein>
<feature type="transmembrane region" description="Helical" evidence="1">
    <location>
        <begin position="252"/>
        <end position="273"/>
    </location>
</feature>
<evidence type="ECO:0000313" key="3">
    <source>
        <dbReference type="EnsemblPlants" id="Kaladp0101s0103.1.v1.1"/>
    </source>
</evidence>
<dbReference type="Gramene" id="Kaladp0101s0103.1.v1.1">
    <property type="protein sequence ID" value="Kaladp0101s0103.1.v1.1"/>
    <property type="gene ID" value="Kaladp0101s0103.v1.1"/>
</dbReference>
<keyword evidence="1" id="KW-1133">Transmembrane helix</keyword>
<dbReference type="PANTHER" id="PTHR46431">
    <property type="entry name" value="EXPRESSED PROTEIN"/>
    <property type="match status" value="1"/>
</dbReference>
<dbReference type="EnsemblPlants" id="Kaladp0101s0103.1.v1.1">
    <property type="protein sequence ID" value="Kaladp0101s0103.1.v1.1"/>
    <property type="gene ID" value="Kaladp0101s0103.v1.1"/>
</dbReference>
<dbReference type="PANTHER" id="PTHR46431:SF7">
    <property type="entry name" value="SNARE ASSOCIATED GOLGI PROTEIN FAMILY"/>
    <property type="match status" value="1"/>
</dbReference>
<evidence type="ECO:0000259" key="2">
    <source>
        <dbReference type="Pfam" id="PF09335"/>
    </source>
</evidence>
<feature type="domain" description="VTT" evidence="2">
    <location>
        <begin position="112"/>
        <end position="232"/>
    </location>
</feature>
<feature type="transmembrane region" description="Helical" evidence="1">
    <location>
        <begin position="83"/>
        <end position="107"/>
    </location>
</feature>
<dbReference type="OMA" id="NWVRNTF"/>
<reference evidence="3" key="1">
    <citation type="submission" date="2021-01" db="UniProtKB">
        <authorList>
            <consortium name="EnsemblPlants"/>
        </authorList>
    </citation>
    <scope>IDENTIFICATION</scope>
</reference>
<dbReference type="Proteomes" id="UP000594263">
    <property type="component" value="Unplaced"/>
</dbReference>
<feature type="transmembrane region" description="Helical" evidence="1">
    <location>
        <begin position="47"/>
        <end position="71"/>
    </location>
</feature>
<evidence type="ECO:0000313" key="4">
    <source>
        <dbReference type="Proteomes" id="UP000594263"/>
    </source>
</evidence>
<keyword evidence="1" id="KW-0472">Membrane</keyword>
<organism evidence="3 4">
    <name type="scientific">Kalanchoe fedtschenkoi</name>
    <name type="common">Lavender scallops</name>
    <name type="synonym">South American air plant</name>
    <dbReference type="NCBI Taxonomy" id="63787"/>
    <lineage>
        <taxon>Eukaryota</taxon>
        <taxon>Viridiplantae</taxon>
        <taxon>Streptophyta</taxon>
        <taxon>Embryophyta</taxon>
        <taxon>Tracheophyta</taxon>
        <taxon>Spermatophyta</taxon>
        <taxon>Magnoliopsida</taxon>
        <taxon>eudicotyledons</taxon>
        <taxon>Gunneridae</taxon>
        <taxon>Pentapetalae</taxon>
        <taxon>Saxifragales</taxon>
        <taxon>Crassulaceae</taxon>
        <taxon>Kalanchoe</taxon>
    </lineage>
</organism>
<dbReference type="AlphaFoldDB" id="A0A7N0V4T6"/>
<dbReference type="InterPro" id="IPR032816">
    <property type="entry name" value="VTT_dom"/>
</dbReference>
<keyword evidence="1" id="KW-0812">Transmembrane</keyword>
<accession>A0A7N0V4T6</accession>
<dbReference type="Pfam" id="PF09335">
    <property type="entry name" value="VTT_dom"/>
    <property type="match status" value="1"/>
</dbReference>
<name>A0A7N0V4T6_KALFE</name>
<proteinExistence type="predicted"/>
<sequence>MTFDGGKVEPEVGMGAGEEYGAYVKLGEAGADAEPPTSSPAGKGRRFWWWMRIVLWSACLGLLAAVIGKWVGPFCMDKVVIPIINWLTSTFTARQLAVILFASVALFPTFLLPSSPSMWVAGLTFGYGFGFLLIFVASVIGVSLPFLIGSLFHHKIQLWYEKYPKQAAIIKSAGEGGWFDQFRAVALIRISPFPYILYNYCAVATSVEYVPYIMGSLVGVVPDIFVSIYTGNLLRTLAVASRHSQFLSPSQIILNVAGFCVTAASTTVITMYAKKKLLTLTQDDNLPLLK</sequence>
<keyword evidence="4" id="KW-1185">Reference proteome</keyword>
<evidence type="ECO:0000256" key="1">
    <source>
        <dbReference type="SAM" id="Phobius"/>
    </source>
</evidence>
<feature type="transmembrane region" description="Helical" evidence="1">
    <location>
        <begin position="127"/>
        <end position="152"/>
    </location>
</feature>